<evidence type="ECO:0000313" key="1">
    <source>
        <dbReference type="EMBL" id="KAB4248380.1"/>
    </source>
</evidence>
<gene>
    <name evidence="1" type="ORF">GAP48_18695</name>
</gene>
<dbReference type="Proteomes" id="UP000487989">
    <property type="component" value="Unassembled WGS sequence"/>
</dbReference>
<organism evidence="1 2">
    <name type="scientific">Bacteroides uniformis</name>
    <dbReference type="NCBI Taxonomy" id="820"/>
    <lineage>
        <taxon>Bacteria</taxon>
        <taxon>Pseudomonadati</taxon>
        <taxon>Bacteroidota</taxon>
        <taxon>Bacteroidia</taxon>
        <taxon>Bacteroidales</taxon>
        <taxon>Bacteroidaceae</taxon>
        <taxon>Bacteroides</taxon>
    </lineage>
</organism>
<comment type="caution">
    <text evidence="1">The sequence shown here is derived from an EMBL/GenBank/DDBJ whole genome shotgun (WGS) entry which is preliminary data.</text>
</comment>
<protein>
    <submittedName>
        <fullName evidence="1">Uncharacterized protein</fullName>
    </submittedName>
</protein>
<dbReference type="AlphaFoldDB" id="A0A7J5IH39"/>
<accession>A0A7J5IH39</accession>
<name>A0A7J5IH39_BACUN</name>
<proteinExistence type="predicted"/>
<reference evidence="1 2" key="1">
    <citation type="journal article" date="2019" name="Nat. Med.">
        <title>A library of human gut bacterial isolates paired with longitudinal multiomics data enables mechanistic microbiome research.</title>
        <authorList>
            <person name="Poyet M."/>
            <person name="Groussin M."/>
            <person name="Gibbons S.M."/>
            <person name="Avila-Pacheco J."/>
            <person name="Jiang X."/>
            <person name="Kearney S.M."/>
            <person name="Perrotta A.R."/>
            <person name="Berdy B."/>
            <person name="Zhao S."/>
            <person name="Lieberman T.D."/>
            <person name="Swanson P.K."/>
            <person name="Smith M."/>
            <person name="Roesemann S."/>
            <person name="Alexander J.E."/>
            <person name="Rich S.A."/>
            <person name="Livny J."/>
            <person name="Vlamakis H."/>
            <person name="Clish C."/>
            <person name="Bullock K."/>
            <person name="Deik A."/>
            <person name="Scott J."/>
            <person name="Pierce K.A."/>
            <person name="Xavier R.J."/>
            <person name="Alm E.J."/>
        </authorList>
    </citation>
    <scope>NUCLEOTIDE SEQUENCE [LARGE SCALE GENOMIC DNA]</scope>
    <source>
        <strain evidence="1 2">BIOML-A3</strain>
    </source>
</reference>
<dbReference type="RefSeq" id="WP_151882043.1">
    <property type="nucleotide sequence ID" value="NZ_WCTJ01000039.1"/>
</dbReference>
<dbReference type="EMBL" id="WCTJ01000039">
    <property type="protein sequence ID" value="KAB4248380.1"/>
    <property type="molecule type" value="Genomic_DNA"/>
</dbReference>
<evidence type="ECO:0000313" key="2">
    <source>
        <dbReference type="Proteomes" id="UP000487989"/>
    </source>
</evidence>
<sequence length="103" mass="12408">MTENSRIAMAAINKWVYFSLNYDVVPYTNKNNNNEIVYVPEFIPAIKWTCPICHMVNKWQLAIQSKDPHTYLIKFYTELDIQNRRLLLEWVLNYYNDEIKLCD</sequence>